<comment type="caution">
    <text evidence="1">The sequence shown here is derived from an EMBL/GenBank/DDBJ whole genome shotgun (WGS) entry which is preliminary data.</text>
</comment>
<keyword evidence="2" id="KW-1185">Reference proteome</keyword>
<evidence type="ECO:0000313" key="1">
    <source>
        <dbReference type="EMBL" id="NLR80172.1"/>
    </source>
</evidence>
<proteinExistence type="predicted"/>
<gene>
    <name evidence="1" type="ORF">HGH91_16185</name>
</gene>
<dbReference type="AlphaFoldDB" id="A0A847SUF4"/>
<accession>A0A847SUF4</accession>
<reference evidence="1 2" key="1">
    <citation type="submission" date="2020-04" db="EMBL/GenBank/DDBJ databases">
        <authorList>
            <person name="Yin C."/>
        </authorList>
    </citation>
    <scope>NUCLEOTIDE SEQUENCE [LARGE SCALE GENOMIC DNA]</scope>
    <source>
        <strain evidence="1 2">Ak56</strain>
    </source>
</reference>
<dbReference type="RefSeq" id="WP_168739836.1">
    <property type="nucleotide sequence ID" value="NZ_JABAHZ010000003.1"/>
</dbReference>
<evidence type="ECO:0000313" key="2">
    <source>
        <dbReference type="Proteomes" id="UP000552864"/>
    </source>
</evidence>
<sequence length="951" mass="109550">MPGTPLQIDKDKAVATAMDFDALMTEAIARVQELSGAEWTDYNLHDPGVTILQQLCYAITDLAYRTSFPIEDILADKKNNIEPLDHSFFRQAEMLTSSPVTVNDYRKMVLDEIDAIENIWIEPVQTWQSSGCTKGVYRVFIQVEDNIAQNMKANEALVQQLAEQVDNLLHTYRNIGEDFERAVILQPQYFYIKAEIFVDSRQDPQQILALMCNSFEMTLHPPVRFVSAAEMYINGYTAADIYAGPLLKKGFVVDSDLHNRKTAVDPADLMKSVSEVPGVIKVKAIYLADEDGAFQPKPVRIKEGCYPFLEMVNDKHEIKISSDRFEYNLRDAGFLNMYEQVKTVARRKFAGHKNAEASKPLKGTYRNLGKYFSIQEQFPAVYGIGSEGLEKEAPALRKAQARQLKGYLLFFEQLLANYLAQLNNIGPLFSPYLRQTPAATYATQPLYDAPQVAALLKAFTGGQPGVSWDHFREDTGNAYMKKLQAAIEPDKIFQDRKNRILDHLLARFNLVLLKYPVNFYEQVYGHDTPPQRISHELEWKADILRNLPTLSANRNRSFNYREDIYAGSELSGYENLLHKLLHIRVEKRKRLTAAFDTGSWKVSAGKHSDTGLHVHLVKEFKVKDELIKVNMAESESGEVITGKKFDYGRQSVSLLRYGLDIKNYRVILDDEANSYLVVYRQSPHALWQVVSREKTHKEALNSLLEMMDHLKKISIDSEGCYLLEHLLLKPAYGDQSFGYRICSGYDTLRLQHARWLTLEERDEQLRKLLAMVSSMQEPAPYKHWQLLTEDHRIYFYPGNSPELLTAEHFRQDAYRAAAERAMTDLLLLLRQMKTNQPRRIRMEPYVKYGASQMLQEDFFKFGISIILPSWPARFQYKEFRSFAEELFREHTAVQFRMHYKWLGIADMQAFESLYFNWLKTMRGEGDRPAAGEGLIKLLLKDPAFAHYVVDE</sequence>
<organism evidence="1 2">
    <name type="scientific">Chitinophaga eiseniae</name>
    <dbReference type="NCBI Taxonomy" id="634771"/>
    <lineage>
        <taxon>Bacteria</taxon>
        <taxon>Pseudomonadati</taxon>
        <taxon>Bacteroidota</taxon>
        <taxon>Chitinophagia</taxon>
        <taxon>Chitinophagales</taxon>
        <taxon>Chitinophagaceae</taxon>
        <taxon>Chitinophaga</taxon>
    </lineage>
</organism>
<dbReference type="Proteomes" id="UP000552864">
    <property type="component" value="Unassembled WGS sequence"/>
</dbReference>
<dbReference type="EMBL" id="JABAHZ010000003">
    <property type="protein sequence ID" value="NLR80172.1"/>
    <property type="molecule type" value="Genomic_DNA"/>
</dbReference>
<name>A0A847SUF4_9BACT</name>
<protein>
    <submittedName>
        <fullName evidence="1">Uncharacterized protein</fullName>
    </submittedName>
</protein>